<reference evidence="1 2" key="1">
    <citation type="submission" date="2019-09" db="EMBL/GenBank/DDBJ databases">
        <authorList>
            <person name="Kritzky A."/>
            <person name="Schelkanova E.Y."/>
            <person name="Alkhova Z.V."/>
            <person name="Smirnova N.I."/>
        </authorList>
    </citation>
    <scope>NUCLEOTIDE SEQUENCE [LARGE SCALE GENOMIC DNA]</scope>
    <source>
        <strain evidence="1 2">M1526</strain>
    </source>
</reference>
<comment type="caution">
    <text evidence="1">The sequence shown here is derived from an EMBL/GenBank/DDBJ whole genome shotgun (WGS) entry which is preliminary data.</text>
</comment>
<organism evidence="1 2">
    <name type="scientific">Vibrio cholerae</name>
    <dbReference type="NCBI Taxonomy" id="666"/>
    <lineage>
        <taxon>Bacteria</taxon>
        <taxon>Pseudomonadati</taxon>
        <taxon>Pseudomonadota</taxon>
        <taxon>Gammaproteobacteria</taxon>
        <taxon>Vibrionales</taxon>
        <taxon>Vibrionaceae</taxon>
        <taxon>Vibrio</taxon>
    </lineage>
</organism>
<sequence length="268" mass="31171">MNKEELKEKGKSLLNYNESRIYEMKEWIDHFPLTGRCPNGQKENLSKLKSIKTEVDMFQQYGFHGSNIKAVLTYWDEIEIENIVDSFIKTEKNNVFKYRNIEFSNKSPLSEKAFLAKCKDLVQTINSLEGFHAKAIEGSFKISFVAANDIASKAKYDSENDEVIIKHTSLSDNELYGHMRYLLVHELGHRYENKFGLPESFSDDWYRTTKYSFTESLSGSSEAFAEVFAVSHWPEEYNNYSDTIKRFSGIMNEYAPKLKVKKDFALNM</sequence>
<dbReference type="EMBL" id="VUAA01000019">
    <property type="protein sequence ID" value="KAA1253624.1"/>
    <property type="molecule type" value="Genomic_DNA"/>
</dbReference>
<protein>
    <submittedName>
        <fullName evidence="1">Uncharacterized protein</fullName>
    </submittedName>
</protein>
<evidence type="ECO:0000313" key="2">
    <source>
        <dbReference type="Proteomes" id="UP000323225"/>
    </source>
</evidence>
<proteinExistence type="predicted"/>
<dbReference type="Proteomes" id="UP000323225">
    <property type="component" value="Unassembled WGS sequence"/>
</dbReference>
<dbReference type="AlphaFoldDB" id="A0A5Q6PFF9"/>
<name>A0A5Q6PFF9_VIBCL</name>
<evidence type="ECO:0000313" key="1">
    <source>
        <dbReference type="EMBL" id="KAA1253624.1"/>
    </source>
</evidence>
<accession>A0A5Q6PFF9</accession>
<gene>
    <name evidence="1" type="ORF">F0M16_16235</name>
</gene>